<keyword evidence="1" id="KW-0472">Membrane</keyword>
<evidence type="ECO:0000313" key="4">
    <source>
        <dbReference type="Proteomes" id="UP000243589"/>
    </source>
</evidence>
<dbReference type="Pfam" id="PF14258">
    <property type="entry name" value="DUF4350"/>
    <property type="match status" value="1"/>
</dbReference>
<evidence type="ECO:0000313" key="3">
    <source>
        <dbReference type="EMBL" id="KXZ59405.1"/>
    </source>
</evidence>
<comment type="caution">
    <text evidence="3">The sequence shown here is derived from an EMBL/GenBank/DDBJ whole genome shotgun (WGS) entry which is preliminary data.</text>
</comment>
<dbReference type="InterPro" id="IPR025646">
    <property type="entry name" value="DUF4350"/>
</dbReference>
<dbReference type="AlphaFoldDB" id="A0A150HBL2"/>
<proteinExistence type="predicted"/>
<keyword evidence="4" id="KW-1185">Reference proteome</keyword>
<feature type="transmembrane region" description="Helical" evidence="1">
    <location>
        <begin position="28"/>
        <end position="47"/>
    </location>
</feature>
<dbReference type="EMBL" id="LQQC01000004">
    <property type="protein sequence ID" value="KXZ59405.1"/>
    <property type="molecule type" value="Genomic_DNA"/>
</dbReference>
<name>A0A150HBL2_9MICO</name>
<evidence type="ECO:0000256" key="1">
    <source>
        <dbReference type="SAM" id="Phobius"/>
    </source>
</evidence>
<feature type="domain" description="DUF4350" evidence="2">
    <location>
        <begin position="64"/>
        <end position="241"/>
    </location>
</feature>
<dbReference type="PATRIC" id="fig|479117.4.peg.335"/>
<gene>
    <name evidence="3" type="ORF">Bravens_00339</name>
</gene>
<feature type="transmembrane region" description="Helical" evidence="1">
    <location>
        <begin position="272"/>
        <end position="290"/>
    </location>
</feature>
<keyword evidence="1" id="KW-1133">Transmembrane helix</keyword>
<organism evidence="3 4">
    <name type="scientific">Brevibacterium ravenspurgense</name>
    <dbReference type="NCBI Taxonomy" id="479117"/>
    <lineage>
        <taxon>Bacteria</taxon>
        <taxon>Bacillati</taxon>
        <taxon>Actinomycetota</taxon>
        <taxon>Actinomycetes</taxon>
        <taxon>Micrococcales</taxon>
        <taxon>Brevibacteriaceae</taxon>
        <taxon>Brevibacterium</taxon>
    </lineage>
</organism>
<dbReference type="RefSeq" id="WP_062019741.1">
    <property type="nucleotide sequence ID" value="NZ_LQQC01000004.1"/>
</dbReference>
<reference evidence="3 4" key="1">
    <citation type="submission" date="2016-01" db="EMBL/GenBank/DDBJ databases">
        <title>Use of Whole Genome Sequencing to ascertain that Brevibacterium massiliense (Roux, Raoult 2009) is a later heterotypic synonym of Brevibacterium ravenspurgense (Mages 2008).</title>
        <authorList>
            <person name="Bernier A.-M."/>
            <person name="Burdz T."/>
            <person name="Huynh C."/>
            <person name="Pachecho A.L."/>
            <person name="Wiebe D."/>
            <person name="Bonner C."/>
            <person name="Bernard K."/>
        </authorList>
    </citation>
    <scope>NUCLEOTIDE SEQUENCE [LARGE SCALE GENOMIC DNA]</scope>
    <source>
        <strain evidence="3 4">CCUG56047</strain>
    </source>
</reference>
<dbReference type="Proteomes" id="UP000243589">
    <property type="component" value="Unassembled WGS sequence"/>
</dbReference>
<keyword evidence="1" id="KW-0812">Transmembrane</keyword>
<protein>
    <recommendedName>
        <fullName evidence="2">DUF4350 domain-containing protein</fullName>
    </recommendedName>
</protein>
<accession>A0A150HBL2</accession>
<sequence>MSAALDVAVRGTRSAGAGRSLKSLGRSAGLWLVLVAVLLMASAAITLTSAERDETRSGHYDSFAADGTHAYAKLLEDHGAKLKKTDNFDTAVKAAAKPGTTVVVINPDDISVDSRQKITAAAQKGGHVILSAPYDMGGWGNTIHPTEEFAGPDDFEESREPACDYPAAKKAGPVSAPFIHYYSTHKDSVKCYYRPDMGKQASGLVQAPVGKGTMTVMGNSSWIGNDEIALHGNASLAMGLVADADSVVLFWPNPDDFIDSDIQETQDFVPQWVYFAVLWIGVLTLVALLWRGRRFGPLAAEHLPVTVPAKETVTGHAGLLQRAGARPETLRPIQQAAIISLARKLSVPTSAPAEDVCRAVAAKLGESPQRIEHLLLHAEPTSDAELVSLAQAISELERRL</sequence>
<evidence type="ECO:0000259" key="2">
    <source>
        <dbReference type="Pfam" id="PF14258"/>
    </source>
</evidence>